<comment type="caution">
    <text evidence="2">The sequence shown here is derived from an EMBL/GenBank/DDBJ whole genome shotgun (WGS) entry which is preliminary data.</text>
</comment>
<feature type="region of interest" description="Disordered" evidence="1">
    <location>
        <begin position="79"/>
        <end position="98"/>
    </location>
</feature>
<evidence type="ECO:0000313" key="2">
    <source>
        <dbReference type="EMBL" id="TKA83140.1"/>
    </source>
</evidence>
<evidence type="ECO:0000256" key="1">
    <source>
        <dbReference type="SAM" id="MobiDB-lite"/>
    </source>
</evidence>
<dbReference type="OrthoDB" id="3643499at2759"/>
<accession>A0A4U0XZ71</accession>
<sequence>MSTGSATSGSTNTTNNQGVKMILRMVRRQALLGPGHALAPYSPETSPARRPRSGRQPSYQEAHDEPTDPYFDDVREEAYDKRHQSTRPSRTESDNEDMLSVLRRTVEHCQTQVKRSRKDLERASRQQTVDIGFLQALLDQVRARERALATAEQDLRADEDRLGRASNQGQQHHHRRLPRRHRAPPTPPDDDDEAFAALRFGRLPGHAGPVDPLFADFDDLHGADPFAYAFGSFSSPFGSFAGSSQFGDDINQLFGMPSGPQFAGPRSKRPRFSSANSGPRPQAHPGFAAFTPAPPTGPPPTSMLPEEAKRLFRTYNDRWNALLPTDPNIPYPARGLQACALLDPNTIWAPMVISPPATWSEEAIMQANAQAFYLCVVDLIPQYTEAGGKVSMGYNRTGATPAQVKQLVDLLKKEKTRWHSDRLGRRNNGMPGPNEALQGDPRARAVFHGVCELMEIAQ</sequence>
<proteinExistence type="predicted"/>
<feature type="region of interest" description="Disordered" evidence="1">
    <location>
        <begin position="158"/>
        <end position="192"/>
    </location>
</feature>
<feature type="compositionally biased region" description="Basic and acidic residues" evidence="1">
    <location>
        <begin position="61"/>
        <end position="71"/>
    </location>
</feature>
<protein>
    <submittedName>
        <fullName evidence="2">Uncharacterized protein</fullName>
    </submittedName>
</protein>
<reference evidence="2 3" key="1">
    <citation type="submission" date="2017-03" db="EMBL/GenBank/DDBJ databases">
        <title>Genomes of endolithic fungi from Antarctica.</title>
        <authorList>
            <person name="Coleine C."/>
            <person name="Masonjones S."/>
            <person name="Stajich J.E."/>
        </authorList>
    </citation>
    <scope>NUCLEOTIDE SEQUENCE [LARGE SCALE GENOMIC DNA]</scope>
    <source>
        <strain evidence="2 3">CCFEE 5184</strain>
    </source>
</reference>
<keyword evidence="3" id="KW-1185">Reference proteome</keyword>
<feature type="compositionally biased region" description="Basic residues" evidence="1">
    <location>
        <begin position="171"/>
        <end position="183"/>
    </location>
</feature>
<organism evidence="2 3">
    <name type="scientific">Friedmanniomyces simplex</name>
    <dbReference type="NCBI Taxonomy" id="329884"/>
    <lineage>
        <taxon>Eukaryota</taxon>
        <taxon>Fungi</taxon>
        <taxon>Dikarya</taxon>
        <taxon>Ascomycota</taxon>
        <taxon>Pezizomycotina</taxon>
        <taxon>Dothideomycetes</taxon>
        <taxon>Dothideomycetidae</taxon>
        <taxon>Mycosphaerellales</taxon>
        <taxon>Teratosphaeriaceae</taxon>
        <taxon>Friedmanniomyces</taxon>
    </lineage>
</organism>
<dbReference type="EMBL" id="NAJQ01000016">
    <property type="protein sequence ID" value="TKA83140.1"/>
    <property type="molecule type" value="Genomic_DNA"/>
</dbReference>
<name>A0A4U0XZ71_9PEZI</name>
<evidence type="ECO:0000313" key="3">
    <source>
        <dbReference type="Proteomes" id="UP000309340"/>
    </source>
</evidence>
<feature type="compositionally biased region" description="Basic and acidic residues" evidence="1">
    <location>
        <begin position="79"/>
        <end position="93"/>
    </location>
</feature>
<feature type="region of interest" description="Disordered" evidence="1">
    <location>
        <begin position="257"/>
        <end position="298"/>
    </location>
</feature>
<gene>
    <name evidence="2" type="ORF">B0A55_00875</name>
</gene>
<dbReference type="Proteomes" id="UP000309340">
    <property type="component" value="Unassembled WGS sequence"/>
</dbReference>
<feature type="region of interest" description="Disordered" evidence="1">
    <location>
        <begin position="33"/>
        <end position="71"/>
    </location>
</feature>
<dbReference type="AlphaFoldDB" id="A0A4U0XZ71"/>